<organism evidence="1 2">
    <name type="scientific">Streptomyces agglomeratus</name>
    <dbReference type="NCBI Taxonomy" id="285458"/>
    <lineage>
        <taxon>Bacteria</taxon>
        <taxon>Bacillati</taxon>
        <taxon>Actinomycetota</taxon>
        <taxon>Actinomycetes</taxon>
        <taxon>Kitasatosporales</taxon>
        <taxon>Streptomycetaceae</taxon>
        <taxon>Streptomyces</taxon>
    </lineage>
</organism>
<evidence type="ECO:0000313" key="2">
    <source>
        <dbReference type="Proteomes" id="UP000095759"/>
    </source>
</evidence>
<protein>
    <submittedName>
        <fullName evidence="1">Uncharacterized protein</fullName>
    </submittedName>
</protein>
<dbReference type="EMBL" id="MEHJ01000002">
    <property type="protein sequence ID" value="OEJ21291.1"/>
    <property type="molecule type" value="Genomic_DNA"/>
</dbReference>
<proteinExistence type="predicted"/>
<comment type="caution">
    <text evidence="1">The sequence shown here is derived from an EMBL/GenBank/DDBJ whole genome shotgun (WGS) entry which is preliminary data.</text>
</comment>
<gene>
    <name evidence="1" type="ORF">AS594_37420</name>
</gene>
<dbReference type="AlphaFoldDB" id="A0A1E5NYN1"/>
<keyword evidence="2" id="KW-1185">Reference proteome</keyword>
<evidence type="ECO:0000313" key="1">
    <source>
        <dbReference type="EMBL" id="OEJ21291.1"/>
    </source>
</evidence>
<dbReference type="Proteomes" id="UP000095759">
    <property type="component" value="Unassembled WGS sequence"/>
</dbReference>
<name>A0A1E5NYN1_9ACTN</name>
<sequence>MIEAGLVRSGFTDVQQLTEYRYRAVREVLGGSPIGEVAVRYGMSRHPAPGGDVLSRKDCRV</sequence>
<accession>A0A1E5NYN1</accession>
<reference evidence="1 2" key="1">
    <citation type="submission" date="2016-08" db="EMBL/GenBank/DDBJ databases">
        <title>Complete genome sequence of Streptomyces agglomeratus strain 6-3-2, a novel anti-MRSA actinomycete isolated from Wuli of Tebit, China.</title>
        <authorList>
            <person name="Chen X."/>
        </authorList>
    </citation>
    <scope>NUCLEOTIDE SEQUENCE [LARGE SCALE GENOMIC DNA]</scope>
    <source>
        <strain evidence="1 2">6-3-2</strain>
    </source>
</reference>